<dbReference type="Proteomes" id="UP001369736">
    <property type="component" value="Unassembled WGS sequence"/>
</dbReference>
<name>A0ABU8MB48_9PSEU</name>
<keyword evidence="2" id="KW-0812">Transmembrane</keyword>
<keyword evidence="2" id="KW-0472">Membrane</keyword>
<dbReference type="InterPro" id="IPR036736">
    <property type="entry name" value="ACP-like_sf"/>
</dbReference>
<dbReference type="Pfam" id="PF00550">
    <property type="entry name" value="PP-binding"/>
    <property type="match status" value="1"/>
</dbReference>
<evidence type="ECO:0000313" key="4">
    <source>
        <dbReference type="EMBL" id="MEJ2864542.1"/>
    </source>
</evidence>
<dbReference type="Pfam" id="PF00501">
    <property type="entry name" value="AMP-binding"/>
    <property type="match status" value="1"/>
</dbReference>
<dbReference type="Gene3D" id="3.30.300.30">
    <property type="match status" value="1"/>
</dbReference>
<dbReference type="Gene3D" id="2.160.10.10">
    <property type="entry name" value="Hexapeptide repeat proteins"/>
    <property type="match status" value="2"/>
</dbReference>
<dbReference type="Gene3D" id="3.40.50.12780">
    <property type="entry name" value="N-terminal domain of ligase-like"/>
    <property type="match status" value="1"/>
</dbReference>
<sequence length="1506" mass="161479">MIAHTGQEANGHAVAAPPSGDVRNVLIDPRWPQARRGRAGERMHEVWEEQVAWMMRFARPDHLAVDTGEEQLTYPQLDARANQLARHLQREGVRPGDRLALLFDRPVHSYVAMLAVLKIHAAYIPLDVGFPEDRIAYIVGDAEATRVLSLAHVRDGWEFDGGPGAPWLCVDDDLPRIAAQDAHPLRDDERGTPVDDLAYIIYTSGSTGRPKGVAIEHASICNFVRVAAEVYGIRRHDRVYQGLTIAFDFSIEEIWVPWAVGATLVPKPPGSSLLGVDLHEFLVERGVTAMCCVPTLLATLDDDVPALRFLLVSGEACPQDLIARWYREDRRFLNVYGPTEATVTATWTEVHPDRAVTIGVPLPTYSTVILTTEGEPAALPHGEVGEIGIAGIGLARDYVNNPEKTAKVFIDDFLGIPGNPSHRIYRTGDLGRVNEDGEIEYHGRIDLQVKIRGYRIELTEIESVLLQVPGIAQAVVDTYEPEPGVVELVGYYTLRTDTPSVEQEQIAEMLRERLPKYMVPAYLEHLDVMPMTTSDKADRKNLPAPRARRGGGAAQEHVAATNPVEEGMAAVLAGVLGVDKVSVDAHFFDDLGATSLLMSQFTGKLRKRDDLPTVSMRDIYEHRTIRALATAFGATSAAAGGAPKAAPAVTAPPVGPASSRAYAWTGVAQLGVFVALLALSAFLLDRAYRWIVAADGYTETYQRAVVFAVGAFLGYCLLPIAAKWLLIGRWTTRSIRLWSVDYLRFWTVKLLIRTSPMVFFAGSPLYNVFLRALGARIGHSVLIQSRIVPVATDLLAIGDGTVIRKDSSFTAYRVVAGAVQTGPVSIGRYAVVGEGSVLEVGTAIGDGGQLGNASALHTGEAVPGGQRWHGSPARPTSTDYRAVGPAPCGPVRKVVYSALQLLVTLVIPVLFGIGVVALTVIPEVDALLGPGHAFVTSAGFYLVLLIASVVLFAGMVVGSLLLMVTVPRLLKGLVTPGRTYPLYGFHHVVQNIITTLSNSTFFMLLFGDSSFAVTFVRALGYDLPNVEQTGSNFGTEMKHDAPHLVRIGTGTMISDGLSLANADFSSSSFRVTPLVIGERNFVGNDVVYPSRARVGDNVLLATKALVPIDGPVRSDVGLLGSPAIEIPRSNACPVPTDPAVLRQQLTAKNRHNLRGILGVLAFRWAQFATALVALAVAADLYGDLGIPVIAAGLAAVGLVIVLSGVLAERAVLGFRALQPRESGIYDRDFWRHERLWKLFVTPPFTGTPFNPMLWRLAGVRMGRRVLDDGAIMPEKTLTTVGDDVVLGALAVLQGHSLEDGLFKSDRIHVGHGVTLGLKSFVHYGTVIGDGAVLEADAFLMKGEEMGPRSVWRGNPATEARHVFPVAALAAGTTVVPVVPAPRAHPVAVPAPAAPVPPRPMTPGGGRAGRVSGVAPQTLNVRNATPIMNGMPPRGGAPGPGPRGQARPVPAPRPPMAGPPARHPAPLPPRAPRPAGPRPAAPRPMAPPPGHQPGPPVTVVIPPQPRR</sequence>
<accession>A0ABU8MB48</accession>
<dbReference type="PANTHER" id="PTHR45527:SF1">
    <property type="entry name" value="FATTY ACID SYNTHASE"/>
    <property type="match status" value="1"/>
</dbReference>
<dbReference type="InterPro" id="IPR045851">
    <property type="entry name" value="AMP-bd_C_sf"/>
</dbReference>
<dbReference type="InterPro" id="IPR009081">
    <property type="entry name" value="PP-bd_ACP"/>
</dbReference>
<dbReference type="EMBL" id="JBBEGM010000012">
    <property type="protein sequence ID" value="MEJ2864542.1"/>
    <property type="molecule type" value="Genomic_DNA"/>
</dbReference>
<organism evidence="4 5">
    <name type="scientific">Actinomycetospora flava</name>
    <dbReference type="NCBI Taxonomy" id="3129232"/>
    <lineage>
        <taxon>Bacteria</taxon>
        <taxon>Bacillati</taxon>
        <taxon>Actinomycetota</taxon>
        <taxon>Actinomycetes</taxon>
        <taxon>Pseudonocardiales</taxon>
        <taxon>Pseudonocardiaceae</taxon>
        <taxon>Actinomycetospora</taxon>
    </lineage>
</organism>
<dbReference type="InterPro" id="IPR000873">
    <property type="entry name" value="AMP-dep_synth/lig_dom"/>
</dbReference>
<evidence type="ECO:0000256" key="1">
    <source>
        <dbReference type="SAM" id="MobiDB-lite"/>
    </source>
</evidence>
<evidence type="ECO:0000256" key="2">
    <source>
        <dbReference type="SAM" id="Phobius"/>
    </source>
</evidence>
<dbReference type="PRINTS" id="PR00154">
    <property type="entry name" value="AMPBINDING"/>
</dbReference>
<reference evidence="4 5" key="1">
    <citation type="submission" date="2024-03" db="EMBL/GenBank/DDBJ databases">
        <title>Actinomycetospora sp. OC33-EN07, a novel actinomycete isolated from wild orchid (Aerides multiflora).</title>
        <authorList>
            <person name="Suriyachadkun C."/>
        </authorList>
    </citation>
    <scope>NUCLEOTIDE SEQUENCE [LARGE SCALE GENOMIC DNA]</scope>
    <source>
        <strain evidence="4 5">OC33-EN07</strain>
    </source>
</reference>
<protein>
    <submittedName>
        <fullName evidence="4">Pls/PosA family non-ribosomal peptide synthetase</fullName>
    </submittedName>
</protein>
<dbReference type="InterPro" id="IPR012728">
    <property type="entry name" value="Pls/PosA_C"/>
</dbReference>
<dbReference type="PANTHER" id="PTHR45527">
    <property type="entry name" value="NONRIBOSOMAL PEPTIDE SYNTHETASE"/>
    <property type="match status" value="1"/>
</dbReference>
<dbReference type="InterPro" id="IPR011004">
    <property type="entry name" value="Trimer_LpxA-like_sf"/>
</dbReference>
<dbReference type="PROSITE" id="PS50075">
    <property type="entry name" value="CARRIER"/>
    <property type="match status" value="1"/>
</dbReference>
<feature type="region of interest" description="Disordered" evidence="1">
    <location>
        <begin position="1421"/>
        <end position="1506"/>
    </location>
</feature>
<dbReference type="InterPro" id="IPR020459">
    <property type="entry name" value="AMP-binding"/>
</dbReference>
<dbReference type="InterPro" id="IPR020845">
    <property type="entry name" value="AMP-binding_CS"/>
</dbReference>
<keyword evidence="5" id="KW-1185">Reference proteome</keyword>
<dbReference type="Gene3D" id="1.10.1200.10">
    <property type="entry name" value="ACP-like"/>
    <property type="match status" value="1"/>
</dbReference>
<feature type="transmembrane region" description="Helical" evidence="2">
    <location>
        <begin position="661"/>
        <end position="684"/>
    </location>
</feature>
<proteinExistence type="predicted"/>
<dbReference type="CDD" id="cd05930">
    <property type="entry name" value="A_NRPS"/>
    <property type="match status" value="1"/>
</dbReference>
<feature type="transmembrane region" description="Helical" evidence="2">
    <location>
        <begin position="746"/>
        <end position="769"/>
    </location>
</feature>
<dbReference type="Pfam" id="PF14602">
    <property type="entry name" value="Hexapep_2"/>
    <property type="match status" value="1"/>
</dbReference>
<dbReference type="NCBIfam" id="TIGR02353">
    <property type="entry name" value="NRPS_term_dom"/>
    <property type="match status" value="1"/>
</dbReference>
<feature type="region of interest" description="Disordered" evidence="1">
    <location>
        <begin position="534"/>
        <end position="555"/>
    </location>
</feature>
<feature type="transmembrane region" description="Helical" evidence="2">
    <location>
        <begin position="941"/>
        <end position="964"/>
    </location>
</feature>
<feature type="compositionally biased region" description="Pro residues" evidence="1">
    <location>
        <begin position="1448"/>
        <end position="1506"/>
    </location>
</feature>
<dbReference type="Pfam" id="PF13193">
    <property type="entry name" value="AMP-binding_C"/>
    <property type="match status" value="1"/>
</dbReference>
<gene>
    <name evidence="4" type="ORF">WCD58_25530</name>
</gene>
<dbReference type="InterPro" id="IPR042099">
    <property type="entry name" value="ANL_N_sf"/>
</dbReference>
<dbReference type="InterPro" id="IPR010071">
    <property type="entry name" value="AA_adenyl_dom"/>
</dbReference>
<feature type="transmembrane region" description="Helical" evidence="2">
    <location>
        <begin position="1184"/>
        <end position="1207"/>
    </location>
</feature>
<feature type="transmembrane region" description="Helical" evidence="2">
    <location>
        <begin position="901"/>
        <end position="921"/>
    </location>
</feature>
<dbReference type="SUPFAM" id="SSF47336">
    <property type="entry name" value="ACP-like"/>
    <property type="match status" value="1"/>
</dbReference>
<dbReference type="InterPro" id="IPR001451">
    <property type="entry name" value="Hexapep"/>
</dbReference>
<dbReference type="SUPFAM" id="SSF56801">
    <property type="entry name" value="Acetyl-CoA synthetase-like"/>
    <property type="match status" value="1"/>
</dbReference>
<feature type="transmembrane region" description="Helical" evidence="2">
    <location>
        <begin position="1156"/>
        <end position="1178"/>
    </location>
</feature>
<feature type="transmembrane region" description="Helical" evidence="2">
    <location>
        <begin position="705"/>
        <end position="726"/>
    </location>
</feature>
<comment type="caution">
    <text evidence="4">The sequence shown here is derived from an EMBL/GenBank/DDBJ whole genome shotgun (WGS) entry which is preliminary data.</text>
</comment>
<dbReference type="SUPFAM" id="SSF51161">
    <property type="entry name" value="Trimeric LpxA-like enzymes"/>
    <property type="match status" value="3"/>
</dbReference>
<keyword evidence="2" id="KW-1133">Transmembrane helix</keyword>
<dbReference type="RefSeq" id="WP_337705905.1">
    <property type="nucleotide sequence ID" value="NZ_JBBEGM010000012.1"/>
</dbReference>
<dbReference type="NCBIfam" id="TIGR01733">
    <property type="entry name" value="AA-adenyl-dom"/>
    <property type="match status" value="1"/>
</dbReference>
<dbReference type="PROSITE" id="PS00455">
    <property type="entry name" value="AMP_BINDING"/>
    <property type="match status" value="1"/>
</dbReference>
<evidence type="ECO:0000259" key="3">
    <source>
        <dbReference type="PROSITE" id="PS50075"/>
    </source>
</evidence>
<dbReference type="InterPro" id="IPR025110">
    <property type="entry name" value="AMP-bd_C"/>
</dbReference>
<feature type="domain" description="Carrier" evidence="3">
    <location>
        <begin position="559"/>
        <end position="636"/>
    </location>
</feature>
<evidence type="ECO:0000313" key="5">
    <source>
        <dbReference type="Proteomes" id="UP001369736"/>
    </source>
</evidence>